<dbReference type="InterPro" id="IPR013632">
    <property type="entry name" value="Rad51_C"/>
</dbReference>
<dbReference type="SUPFAM" id="SSF52540">
    <property type="entry name" value="P-loop containing nucleoside triphosphate hydrolases"/>
    <property type="match status" value="1"/>
</dbReference>
<dbReference type="OrthoDB" id="10267807at2759"/>
<feature type="domain" description="Rad51-like C-terminal" evidence="1">
    <location>
        <begin position="25"/>
        <end position="106"/>
    </location>
</feature>
<dbReference type="AlphaFoldDB" id="A0A0L0G638"/>
<dbReference type="STRING" id="667725.A0A0L0G638"/>
<dbReference type="EMBL" id="KQ241761">
    <property type="protein sequence ID" value="KNC84494.1"/>
    <property type="molecule type" value="Genomic_DNA"/>
</dbReference>
<evidence type="ECO:0000259" key="1">
    <source>
        <dbReference type="Pfam" id="PF08423"/>
    </source>
</evidence>
<protein>
    <recommendedName>
        <fullName evidence="1">Rad51-like C-terminal domain-containing protein</fullName>
    </recommendedName>
</protein>
<proteinExistence type="predicted"/>
<dbReference type="PANTHER" id="PTHR46644">
    <property type="entry name" value="DNA REPAIR PROTEIN XRCC2"/>
    <property type="match status" value="1"/>
</dbReference>
<dbReference type="RefSeq" id="XP_014158397.1">
    <property type="nucleotide sequence ID" value="XM_014302922.1"/>
</dbReference>
<gene>
    <name evidence="2" type="ORF">SARC_03298</name>
</gene>
<dbReference type="EMBL" id="KQ241761">
    <property type="protein sequence ID" value="KNC84493.1"/>
    <property type="molecule type" value="Genomic_DNA"/>
</dbReference>
<dbReference type="GO" id="GO:0005657">
    <property type="term" value="C:replication fork"/>
    <property type="evidence" value="ECO:0007669"/>
    <property type="project" value="InterPro"/>
</dbReference>
<dbReference type="EMBL" id="KQ241761">
    <property type="protein sequence ID" value="KNC84495.1"/>
    <property type="molecule type" value="Genomic_DNA"/>
</dbReference>
<dbReference type="Pfam" id="PF08423">
    <property type="entry name" value="Rad51"/>
    <property type="match status" value="1"/>
</dbReference>
<dbReference type="GO" id="GO:0033063">
    <property type="term" value="C:Rad51B-Rad51C-Rad51D-XRCC2 complex"/>
    <property type="evidence" value="ECO:0007669"/>
    <property type="project" value="InterPro"/>
</dbReference>
<dbReference type="Proteomes" id="UP000054560">
    <property type="component" value="Unassembled WGS sequence"/>
</dbReference>
<evidence type="ECO:0000313" key="2">
    <source>
        <dbReference type="EMBL" id="KNC84495.1"/>
    </source>
</evidence>
<dbReference type="eggNOG" id="KOG2859">
    <property type="taxonomic scope" value="Eukaryota"/>
</dbReference>
<dbReference type="RefSeq" id="XP_014158395.1">
    <property type="nucleotide sequence ID" value="XM_014302920.1"/>
</dbReference>
<accession>A0A0L0G638</accession>
<dbReference type="InterPro" id="IPR030547">
    <property type="entry name" value="XRCC2"/>
</dbReference>
<organism evidence="2 3">
    <name type="scientific">Sphaeroforma arctica JP610</name>
    <dbReference type="NCBI Taxonomy" id="667725"/>
    <lineage>
        <taxon>Eukaryota</taxon>
        <taxon>Ichthyosporea</taxon>
        <taxon>Ichthyophonida</taxon>
        <taxon>Sphaeroforma</taxon>
    </lineage>
</organism>
<dbReference type="RefSeq" id="XP_014158396.1">
    <property type="nucleotide sequence ID" value="XM_014302921.1"/>
</dbReference>
<reference evidence="2 3" key="1">
    <citation type="submission" date="2011-02" db="EMBL/GenBank/DDBJ databases">
        <title>The Genome Sequence of Sphaeroforma arctica JP610.</title>
        <authorList>
            <consortium name="The Broad Institute Genome Sequencing Platform"/>
            <person name="Russ C."/>
            <person name="Cuomo C."/>
            <person name="Young S.K."/>
            <person name="Zeng Q."/>
            <person name="Gargeya S."/>
            <person name="Alvarado L."/>
            <person name="Berlin A."/>
            <person name="Chapman S.B."/>
            <person name="Chen Z."/>
            <person name="Freedman E."/>
            <person name="Gellesch M."/>
            <person name="Goldberg J."/>
            <person name="Griggs A."/>
            <person name="Gujja S."/>
            <person name="Heilman E."/>
            <person name="Heiman D."/>
            <person name="Howarth C."/>
            <person name="Mehta T."/>
            <person name="Neiman D."/>
            <person name="Pearson M."/>
            <person name="Roberts A."/>
            <person name="Saif S."/>
            <person name="Shea T."/>
            <person name="Shenoy N."/>
            <person name="Sisk P."/>
            <person name="Stolte C."/>
            <person name="Sykes S."/>
            <person name="White J."/>
            <person name="Yandava C."/>
            <person name="Burger G."/>
            <person name="Gray M.W."/>
            <person name="Holland P.W.H."/>
            <person name="King N."/>
            <person name="Lang F.B.F."/>
            <person name="Roger A.J."/>
            <person name="Ruiz-Trillo I."/>
            <person name="Haas B."/>
            <person name="Nusbaum C."/>
            <person name="Birren B."/>
        </authorList>
    </citation>
    <scope>NUCLEOTIDE SEQUENCE [LARGE SCALE GENOMIC DNA]</scope>
    <source>
        <strain evidence="2 3">JP610</strain>
    </source>
</reference>
<keyword evidence="3" id="KW-1185">Reference proteome</keyword>
<dbReference type="InterPro" id="IPR027417">
    <property type="entry name" value="P-loop_NTPase"/>
</dbReference>
<sequence length="280" mass="30859">MTTVRIDGETGYQLFLRMKYGLSEVKLATGVPVFDALLQGKGVGAGDVVDIFGPPSCGKSQLLMEAICEFIMPKQYKEVKIDGKMGGVVLFDVDGRFSIARQVHILEIKIRQRLHGHIPITDHDCEALIRECLGRLYVTTCMTNAVALASVKDAFKTIPTYSSDDAPVKLVAVDGLCHLQWSDRLETQRGYGGDWIPRICRALKDLQNEHRLMLYVTTNAMTPQAENTGRTAFMGSDWIKSTTYRIGIKSMGDRLLCSLIGCPSVVIQFVISDSGGAIVH</sequence>
<dbReference type="GeneID" id="25903802"/>
<dbReference type="GO" id="GO:0000724">
    <property type="term" value="P:double-strand break repair via homologous recombination"/>
    <property type="evidence" value="ECO:0007669"/>
    <property type="project" value="InterPro"/>
</dbReference>
<name>A0A0L0G638_9EUKA</name>
<evidence type="ECO:0000313" key="3">
    <source>
        <dbReference type="Proteomes" id="UP000054560"/>
    </source>
</evidence>
<dbReference type="Gene3D" id="3.40.50.300">
    <property type="entry name" value="P-loop containing nucleotide triphosphate hydrolases"/>
    <property type="match status" value="1"/>
</dbReference>
<dbReference type="PANTHER" id="PTHR46644:SF2">
    <property type="entry name" value="DNA REPAIR PROTEIN XRCC2"/>
    <property type="match status" value="1"/>
</dbReference>